<proteinExistence type="predicted"/>
<dbReference type="Proteomes" id="UP000187209">
    <property type="component" value="Unassembled WGS sequence"/>
</dbReference>
<dbReference type="EMBL" id="MPUH01000103">
    <property type="protein sequence ID" value="OMJ90410.1"/>
    <property type="molecule type" value="Genomic_DNA"/>
</dbReference>
<dbReference type="SUPFAM" id="SSF117281">
    <property type="entry name" value="Kelch motif"/>
    <property type="match status" value="1"/>
</dbReference>
<evidence type="ECO:0008006" key="3">
    <source>
        <dbReference type="Google" id="ProtNLM"/>
    </source>
</evidence>
<sequence>MNCHDFEIVGFKMVMNLNTLFFISDKKCQAFCLDTQKYKSLPDMIGVHINPGCCAYNKGILAIGGINNRNIEFFDCEDIKWRIIAELDKDLFSISCIQISEQEALVISYKEYFILNTWLKRIVICDVFPIKAKTSKIGCPVRVKNCIYVILSNTRLLRFNIISKQWTLVNRNPVCCCQIVEM</sequence>
<reference evidence="1 2" key="1">
    <citation type="submission" date="2016-11" db="EMBL/GenBank/DDBJ databases">
        <title>The macronuclear genome of Stentor coeruleus: a giant cell with tiny introns.</title>
        <authorList>
            <person name="Slabodnick M."/>
            <person name="Ruby J.G."/>
            <person name="Reiff S.B."/>
            <person name="Swart E.C."/>
            <person name="Gosai S."/>
            <person name="Prabakaran S."/>
            <person name="Witkowska E."/>
            <person name="Larue G.E."/>
            <person name="Fisher S."/>
            <person name="Freeman R.M."/>
            <person name="Gunawardena J."/>
            <person name="Chu W."/>
            <person name="Stover N.A."/>
            <person name="Gregory B.D."/>
            <person name="Nowacki M."/>
            <person name="Derisi J."/>
            <person name="Roy S.W."/>
            <person name="Marshall W.F."/>
            <person name="Sood P."/>
        </authorList>
    </citation>
    <scope>NUCLEOTIDE SEQUENCE [LARGE SCALE GENOMIC DNA]</scope>
    <source>
        <strain evidence="1">WM001</strain>
    </source>
</reference>
<evidence type="ECO:0000313" key="2">
    <source>
        <dbReference type="Proteomes" id="UP000187209"/>
    </source>
</evidence>
<dbReference type="Gene3D" id="2.120.10.80">
    <property type="entry name" value="Kelch-type beta propeller"/>
    <property type="match status" value="1"/>
</dbReference>
<organism evidence="1 2">
    <name type="scientific">Stentor coeruleus</name>
    <dbReference type="NCBI Taxonomy" id="5963"/>
    <lineage>
        <taxon>Eukaryota</taxon>
        <taxon>Sar</taxon>
        <taxon>Alveolata</taxon>
        <taxon>Ciliophora</taxon>
        <taxon>Postciliodesmatophora</taxon>
        <taxon>Heterotrichea</taxon>
        <taxon>Heterotrichida</taxon>
        <taxon>Stentoridae</taxon>
        <taxon>Stentor</taxon>
    </lineage>
</organism>
<protein>
    <recommendedName>
        <fullName evidence="3">Kelch motif family protein</fullName>
    </recommendedName>
</protein>
<name>A0A1R2CN96_9CILI</name>
<comment type="caution">
    <text evidence="1">The sequence shown here is derived from an EMBL/GenBank/DDBJ whole genome shotgun (WGS) entry which is preliminary data.</text>
</comment>
<evidence type="ECO:0000313" key="1">
    <source>
        <dbReference type="EMBL" id="OMJ90410.1"/>
    </source>
</evidence>
<gene>
    <name evidence="1" type="ORF">SteCoe_7215</name>
</gene>
<keyword evidence="2" id="KW-1185">Reference proteome</keyword>
<dbReference type="AlphaFoldDB" id="A0A1R2CN96"/>
<accession>A0A1R2CN96</accession>
<dbReference type="InterPro" id="IPR015915">
    <property type="entry name" value="Kelch-typ_b-propeller"/>
</dbReference>